<comment type="cofactor">
    <cofactor evidence="3">
        <name>NH4(+)</name>
        <dbReference type="ChEBI" id="CHEBI:28938"/>
    </cofactor>
</comment>
<dbReference type="GO" id="GO:0004594">
    <property type="term" value="F:pantothenate kinase activity"/>
    <property type="evidence" value="ECO:0007669"/>
    <property type="project" value="UniProtKB-EC"/>
</dbReference>
<gene>
    <name evidence="17" type="ordered locus">SYNW2163</name>
</gene>
<keyword evidence="8" id="KW-0963">Cytoplasm</keyword>
<organism evidence="17 18">
    <name type="scientific">Parasynechococcus marenigrum (strain WH8102)</name>
    <dbReference type="NCBI Taxonomy" id="84588"/>
    <lineage>
        <taxon>Bacteria</taxon>
        <taxon>Bacillati</taxon>
        <taxon>Cyanobacteriota</taxon>
        <taxon>Cyanophyceae</taxon>
        <taxon>Synechococcales</taxon>
        <taxon>Prochlorococcaceae</taxon>
        <taxon>Parasynechococcus</taxon>
        <taxon>Parasynechococcus marenigrum</taxon>
    </lineage>
</organism>
<evidence type="ECO:0000256" key="1">
    <source>
        <dbReference type="ARBA" id="ARBA00001206"/>
    </source>
</evidence>
<dbReference type="PANTHER" id="PTHR34265:SF1">
    <property type="entry name" value="TYPE III PANTOTHENATE KINASE"/>
    <property type="match status" value="1"/>
</dbReference>
<dbReference type="UniPathway" id="UPA00241">
    <property type="reaction ID" value="UER00352"/>
</dbReference>
<dbReference type="eggNOG" id="COG1521">
    <property type="taxonomic scope" value="Bacteria"/>
</dbReference>
<evidence type="ECO:0000256" key="9">
    <source>
        <dbReference type="ARBA" id="ARBA00022679"/>
    </source>
</evidence>
<evidence type="ECO:0000313" key="17">
    <source>
        <dbReference type="EMBL" id="CAE08678.1"/>
    </source>
</evidence>
<evidence type="ECO:0000256" key="3">
    <source>
        <dbReference type="ARBA" id="ARBA00001972"/>
    </source>
</evidence>
<evidence type="ECO:0000256" key="4">
    <source>
        <dbReference type="ARBA" id="ARBA00004496"/>
    </source>
</evidence>
<dbReference type="GO" id="GO:0005737">
    <property type="term" value="C:cytoplasm"/>
    <property type="evidence" value="ECO:0007669"/>
    <property type="project" value="UniProtKB-SubCell"/>
</dbReference>
<protein>
    <recommendedName>
        <fullName evidence="16">Type III pantothenate kinase</fullName>
        <ecNumber evidence="7">2.7.1.33</ecNumber>
    </recommendedName>
</protein>
<evidence type="ECO:0000256" key="10">
    <source>
        <dbReference type="ARBA" id="ARBA00022741"/>
    </source>
</evidence>
<sequence length="253" mass="27495">MWDPRSPGGRGRLDGGWDLGTMDSRALLIGNSRWHWATQRGERWSFDHAAPDPRWIDTTNLIWAAVGEVPAALEGAQESRLQLENVPLEGCPPWLGVDRALGAWGAWRRQRFQGGDLDQGLLLADAGTVLSLTLLDAHGRFRGGRLMPGLRLQLQSMASGTALLPSVARQQRTDDLFPSGTAEAMCQGVMQGLAAAVVDAYQNSGACLWICGGDAPWLEQELTRRGVSAQTNQNLQLQAMVDLIPVIKPVPGR</sequence>
<evidence type="ECO:0000256" key="5">
    <source>
        <dbReference type="ARBA" id="ARBA00005225"/>
    </source>
</evidence>
<comment type="subcellular location">
    <subcellularLocation>
        <location evidence="4">Cytoplasm</location>
    </subcellularLocation>
</comment>
<evidence type="ECO:0000256" key="11">
    <source>
        <dbReference type="ARBA" id="ARBA00022777"/>
    </source>
</evidence>
<dbReference type="KEGG" id="syw:SYNW2163"/>
<dbReference type="Proteomes" id="UP000001422">
    <property type="component" value="Chromosome"/>
</dbReference>
<dbReference type="SUPFAM" id="SSF53067">
    <property type="entry name" value="Actin-like ATPase domain"/>
    <property type="match status" value="1"/>
</dbReference>
<comment type="subunit">
    <text evidence="6">Homodimer.</text>
</comment>
<evidence type="ECO:0000256" key="13">
    <source>
        <dbReference type="ARBA" id="ARBA00022958"/>
    </source>
</evidence>
<dbReference type="Pfam" id="PF03309">
    <property type="entry name" value="Pan_kinase"/>
    <property type="match status" value="1"/>
</dbReference>
<dbReference type="GO" id="GO:0015937">
    <property type="term" value="P:coenzyme A biosynthetic process"/>
    <property type="evidence" value="ECO:0007669"/>
    <property type="project" value="UniProtKB-UniPathway"/>
</dbReference>
<comment type="similarity">
    <text evidence="15">Belongs to the type III pantothenate kinase family.</text>
</comment>
<dbReference type="EMBL" id="BX569694">
    <property type="protein sequence ID" value="CAE08678.1"/>
    <property type="molecule type" value="Genomic_DNA"/>
</dbReference>
<keyword evidence="14" id="KW-0173">Coenzyme A biosynthesis</keyword>
<name>Q7U4A8_PARMW</name>
<evidence type="ECO:0000313" key="18">
    <source>
        <dbReference type="Proteomes" id="UP000001422"/>
    </source>
</evidence>
<evidence type="ECO:0000256" key="8">
    <source>
        <dbReference type="ARBA" id="ARBA00022490"/>
    </source>
</evidence>
<keyword evidence="10" id="KW-0547">Nucleotide-binding</keyword>
<keyword evidence="18" id="KW-1185">Reference proteome</keyword>
<dbReference type="InterPro" id="IPR004619">
    <property type="entry name" value="Type_III_PanK"/>
</dbReference>
<keyword evidence="9" id="KW-0808">Transferase</keyword>
<evidence type="ECO:0000256" key="2">
    <source>
        <dbReference type="ARBA" id="ARBA00001958"/>
    </source>
</evidence>
<keyword evidence="11" id="KW-0418">Kinase</keyword>
<comment type="cofactor">
    <cofactor evidence="2">
        <name>K(+)</name>
        <dbReference type="ChEBI" id="CHEBI:29103"/>
    </cofactor>
</comment>
<evidence type="ECO:0000256" key="14">
    <source>
        <dbReference type="ARBA" id="ARBA00022993"/>
    </source>
</evidence>
<dbReference type="STRING" id="84588.SYNW2163"/>
<evidence type="ECO:0000256" key="6">
    <source>
        <dbReference type="ARBA" id="ARBA00011738"/>
    </source>
</evidence>
<dbReference type="GO" id="GO:0005524">
    <property type="term" value="F:ATP binding"/>
    <property type="evidence" value="ECO:0007669"/>
    <property type="project" value="UniProtKB-KW"/>
</dbReference>
<dbReference type="InterPro" id="IPR043129">
    <property type="entry name" value="ATPase_NBD"/>
</dbReference>
<accession>Q7U4A8</accession>
<dbReference type="HOGENOM" id="CLU_066627_2_1_3"/>
<comment type="pathway">
    <text evidence="5">Cofactor biosynthesis; coenzyme A biosynthesis; CoA from (R)-pantothenate: step 1/5.</text>
</comment>
<proteinExistence type="inferred from homology"/>
<keyword evidence="12" id="KW-0067">ATP-binding</keyword>
<evidence type="ECO:0000256" key="15">
    <source>
        <dbReference type="ARBA" id="ARBA00038036"/>
    </source>
</evidence>
<keyword evidence="13" id="KW-0630">Potassium</keyword>
<evidence type="ECO:0000256" key="7">
    <source>
        <dbReference type="ARBA" id="ARBA00012102"/>
    </source>
</evidence>
<dbReference type="EC" id="2.7.1.33" evidence="7"/>
<dbReference type="Gene3D" id="3.30.420.40">
    <property type="match status" value="1"/>
</dbReference>
<dbReference type="AlphaFoldDB" id="Q7U4A8"/>
<dbReference type="PANTHER" id="PTHR34265">
    <property type="entry name" value="TYPE III PANTOTHENATE KINASE"/>
    <property type="match status" value="1"/>
</dbReference>
<evidence type="ECO:0000256" key="12">
    <source>
        <dbReference type="ARBA" id="ARBA00022840"/>
    </source>
</evidence>
<comment type="catalytic activity">
    <reaction evidence="1">
        <text>(R)-pantothenate + ATP = (R)-4'-phosphopantothenate + ADP + H(+)</text>
        <dbReference type="Rhea" id="RHEA:16373"/>
        <dbReference type="ChEBI" id="CHEBI:10986"/>
        <dbReference type="ChEBI" id="CHEBI:15378"/>
        <dbReference type="ChEBI" id="CHEBI:29032"/>
        <dbReference type="ChEBI" id="CHEBI:30616"/>
        <dbReference type="ChEBI" id="CHEBI:456216"/>
        <dbReference type="EC" id="2.7.1.33"/>
    </reaction>
</comment>
<reference evidence="17 18" key="1">
    <citation type="journal article" date="2003" name="Nature">
        <title>The genome of a motile marine Synechococcus.</title>
        <authorList>
            <person name="Palenik B."/>
            <person name="Brahamsha B."/>
            <person name="Larimer F."/>
            <person name="Land M."/>
            <person name="Hauser L."/>
            <person name="Chain P."/>
            <person name="Lamerdin J."/>
            <person name="Regala W."/>
            <person name="Allen E.A."/>
            <person name="McCarren J."/>
            <person name="Paulsen I."/>
            <person name="Dufresne A."/>
            <person name="Partensky F."/>
            <person name="Webb E."/>
            <person name="Waterbury J."/>
        </authorList>
    </citation>
    <scope>NUCLEOTIDE SEQUENCE [LARGE SCALE GENOMIC DNA]</scope>
    <source>
        <strain evidence="17 18">WH8102</strain>
    </source>
</reference>
<evidence type="ECO:0000256" key="16">
    <source>
        <dbReference type="ARBA" id="ARBA00040883"/>
    </source>
</evidence>